<proteinExistence type="predicted"/>
<evidence type="ECO:0000313" key="2">
    <source>
        <dbReference type="EMBL" id="PWB72777.1"/>
    </source>
</evidence>
<dbReference type="Proteomes" id="UP000250918">
    <property type="component" value="Unassembled WGS sequence"/>
</dbReference>
<dbReference type="InterPro" id="IPR050483">
    <property type="entry name" value="CoA-transferase_III_domain"/>
</dbReference>
<sequence length="125" mass="13733">MKLLEGIRVIDMTNVLSGPFASLHLSLLGAEVIKIEVPDGGDLARKLGNVPKLNQDLMGTSFLAQNANKKSLTLNMKMEEGKAIFRKLLPTADVVIENFRPGVLARLGFSYEEMCKINPKIVYCA</sequence>
<organism evidence="2 3">
    <name type="scientific">candidate division GN15 bacterium</name>
    <dbReference type="NCBI Taxonomy" id="2072418"/>
    <lineage>
        <taxon>Bacteria</taxon>
        <taxon>candidate division GN15</taxon>
    </lineage>
</organism>
<feature type="non-terminal residue" evidence="2">
    <location>
        <position position="125"/>
    </location>
</feature>
<evidence type="ECO:0000313" key="3">
    <source>
        <dbReference type="Proteomes" id="UP000250918"/>
    </source>
</evidence>
<keyword evidence="1 2" id="KW-0808">Transferase</keyword>
<accession>A0A855X6E5</accession>
<dbReference type="InterPro" id="IPR023606">
    <property type="entry name" value="CoA-Trfase_III_dom_1_sf"/>
</dbReference>
<reference evidence="2 3" key="1">
    <citation type="journal article" date="2018" name="ISME J.">
        <title>A methanotrophic archaeon couples anaerobic oxidation of methane to Fe(III) reduction.</title>
        <authorList>
            <person name="Cai C."/>
            <person name="Leu A.O."/>
            <person name="Xie G.J."/>
            <person name="Guo J."/>
            <person name="Feng Y."/>
            <person name="Zhao J.X."/>
            <person name="Tyson G.W."/>
            <person name="Yuan Z."/>
            <person name="Hu S."/>
        </authorList>
    </citation>
    <scope>NUCLEOTIDE SEQUENCE [LARGE SCALE GENOMIC DNA]</scope>
    <source>
        <strain evidence="2">FeB_12</strain>
    </source>
</reference>
<dbReference type="InterPro" id="IPR003673">
    <property type="entry name" value="CoA-Trfase_fam_III"/>
</dbReference>
<dbReference type="SUPFAM" id="SSF89796">
    <property type="entry name" value="CoA-transferase family III (CaiB/BaiF)"/>
    <property type="match status" value="1"/>
</dbReference>
<dbReference type="AlphaFoldDB" id="A0A855X6E5"/>
<dbReference type="GO" id="GO:0008410">
    <property type="term" value="F:CoA-transferase activity"/>
    <property type="evidence" value="ECO:0007669"/>
    <property type="project" value="TreeGrafter"/>
</dbReference>
<protein>
    <submittedName>
        <fullName evidence="2">CoA transferase</fullName>
    </submittedName>
</protein>
<dbReference type="EMBL" id="PQAP01000074">
    <property type="protein sequence ID" value="PWB72777.1"/>
    <property type="molecule type" value="Genomic_DNA"/>
</dbReference>
<evidence type="ECO:0000256" key="1">
    <source>
        <dbReference type="ARBA" id="ARBA00022679"/>
    </source>
</evidence>
<comment type="caution">
    <text evidence="2">The sequence shown here is derived from an EMBL/GenBank/DDBJ whole genome shotgun (WGS) entry which is preliminary data.</text>
</comment>
<dbReference type="Gene3D" id="3.40.50.10540">
    <property type="entry name" value="Crotonobetainyl-coa:carnitine coa-transferase, domain 1"/>
    <property type="match status" value="1"/>
</dbReference>
<gene>
    <name evidence="2" type="ORF">C3F09_06120</name>
</gene>
<dbReference type="Pfam" id="PF02515">
    <property type="entry name" value="CoA_transf_3"/>
    <property type="match status" value="1"/>
</dbReference>
<dbReference type="PANTHER" id="PTHR48207">
    <property type="entry name" value="SUCCINATE--HYDROXYMETHYLGLUTARATE COA-TRANSFERASE"/>
    <property type="match status" value="1"/>
</dbReference>
<dbReference type="PANTHER" id="PTHR48207:SF3">
    <property type="entry name" value="SUCCINATE--HYDROXYMETHYLGLUTARATE COA-TRANSFERASE"/>
    <property type="match status" value="1"/>
</dbReference>
<name>A0A855X6E5_9BACT</name>